<evidence type="ECO:0000313" key="7">
    <source>
        <dbReference type="EMBL" id="UYM15903.1"/>
    </source>
</evidence>
<keyword evidence="8" id="KW-1185">Reference proteome</keyword>
<dbReference type="PANTHER" id="PTHR42960">
    <property type="entry name" value="YCF46 PROTEIN"/>
    <property type="match status" value="1"/>
</dbReference>
<evidence type="ECO:0000313" key="8">
    <source>
        <dbReference type="Proteomes" id="UP001163255"/>
    </source>
</evidence>
<dbReference type="PANTHER" id="PTHR42960:SF1">
    <property type="entry name" value="YCF46 PROTEIN"/>
    <property type="match status" value="1"/>
</dbReference>
<proteinExistence type="inferred from homology"/>
<dbReference type="Pfam" id="PF17862">
    <property type="entry name" value="AAA_lid_3"/>
    <property type="match status" value="1"/>
</dbReference>
<keyword evidence="2" id="KW-0067">ATP-binding</keyword>
<dbReference type="Gene3D" id="1.10.8.60">
    <property type="match status" value="1"/>
</dbReference>
<reference evidence="7" key="1">
    <citation type="submission" date="2022-10" db="EMBL/GenBank/DDBJ databases">
        <title>Completed Genome Sequence of two octocoral isolated bacterium, Endozoicomonas euniceicola EF212T and Endozoicomonas gorgoniicola PS125T.</title>
        <authorList>
            <person name="Chiou Y.-J."/>
            <person name="Chen Y.-H."/>
        </authorList>
    </citation>
    <scope>NUCLEOTIDE SEQUENCE</scope>
    <source>
        <strain evidence="7">EF212</strain>
    </source>
</reference>
<evidence type="ECO:0000259" key="6">
    <source>
        <dbReference type="SMART" id="SM00382"/>
    </source>
</evidence>
<dbReference type="CDD" id="cd19507">
    <property type="entry name" value="RecA-like_Ycf46-like"/>
    <property type="match status" value="1"/>
</dbReference>
<organism evidence="7 8">
    <name type="scientific">Endozoicomonas euniceicola</name>
    <dbReference type="NCBI Taxonomy" id="1234143"/>
    <lineage>
        <taxon>Bacteria</taxon>
        <taxon>Pseudomonadati</taxon>
        <taxon>Pseudomonadota</taxon>
        <taxon>Gammaproteobacteria</taxon>
        <taxon>Oceanospirillales</taxon>
        <taxon>Endozoicomonadaceae</taxon>
        <taxon>Endozoicomonas</taxon>
    </lineage>
</organism>
<feature type="compositionally biased region" description="Basic and acidic residues" evidence="5">
    <location>
        <begin position="521"/>
        <end position="537"/>
    </location>
</feature>
<sequence>MSELFSDSVTTNIRAGAPIIQIIGHDTLRIHAVCLEAAQETNRTLYIWNRCRGIREFQGTSEQLIKENINQLPELLDWYLSESFEPDDFSDAPDAEQSNSILLIEDIHAELEQADPSLISQLRSYALQKSRLELTDQAIILSQPVSCLPVELQKDTQVLSMPLPDREEIKTLIEATKEHYGIDDRDFDESARLIDAALGLSTSEAQLAFAKVAVAKGRLTEAEVDLVVSEKEQVIRKSGLLEYFHPQFALEDVGGLQNLKSWLNRRSEAFSENARKCGLEYPKGVLMLGLPGTGKSLTAKAVSSSWQLPLLRLDMGKVFGGIVGQSEENIRNALQVAETISPCILWVDEIEKALSGMQSSGSTDGGTTSRVLGTFLTWMQEKTSPVFVLATANHIEMLPPELLRKGRVDEIFFVDLPTCEERKDILSIHLRRRDRGDALSDDNLNRLASISKGFTGAELEEAVKEAMFMAFSDDRPLQWTDIERAIQSTSPLSVTMQETILDTREWIKGRAVPASAVKPDPLPEAKDKSDVRPRLIQEGKNPFVKNNK</sequence>
<name>A0ABY6GT14_9GAMM</name>
<dbReference type="Pfam" id="PF00004">
    <property type="entry name" value="AAA"/>
    <property type="match status" value="1"/>
</dbReference>
<evidence type="ECO:0000256" key="3">
    <source>
        <dbReference type="ARBA" id="ARBA00038088"/>
    </source>
</evidence>
<protein>
    <recommendedName>
        <fullName evidence="4">Uncharacterized AAA domain-containing protein ycf46</fullName>
    </recommendedName>
</protein>
<dbReference type="RefSeq" id="WP_262598135.1">
    <property type="nucleotide sequence ID" value="NZ_CP103300.1"/>
</dbReference>
<dbReference type="InterPro" id="IPR052381">
    <property type="entry name" value="AAA_domain_protein"/>
</dbReference>
<dbReference type="InterPro" id="IPR003593">
    <property type="entry name" value="AAA+_ATPase"/>
</dbReference>
<dbReference type="InterPro" id="IPR041569">
    <property type="entry name" value="AAA_lid_3"/>
</dbReference>
<accession>A0ABY6GT14</accession>
<dbReference type="Gene3D" id="3.40.50.300">
    <property type="entry name" value="P-loop containing nucleotide triphosphate hydrolases"/>
    <property type="match status" value="1"/>
</dbReference>
<dbReference type="EMBL" id="CP103300">
    <property type="protein sequence ID" value="UYM15903.1"/>
    <property type="molecule type" value="Genomic_DNA"/>
</dbReference>
<evidence type="ECO:0000256" key="2">
    <source>
        <dbReference type="ARBA" id="ARBA00022840"/>
    </source>
</evidence>
<keyword evidence="1" id="KW-0547">Nucleotide-binding</keyword>
<dbReference type="Proteomes" id="UP001163255">
    <property type="component" value="Chromosome"/>
</dbReference>
<feature type="region of interest" description="Disordered" evidence="5">
    <location>
        <begin position="512"/>
        <end position="548"/>
    </location>
</feature>
<comment type="similarity">
    <text evidence="3">Belongs to the AAA ATPase family. Highly divergent.</text>
</comment>
<dbReference type="InterPro" id="IPR003959">
    <property type="entry name" value="ATPase_AAA_core"/>
</dbReference>
<dbReference type="InterPro" id="IPR027417">
    <property type="entry name" value="P-loop_NTPase"/>
</dbReference>
<dbReference type="SMART" id="SM00382">
    <property type="entry name" value="AAA"/>
    <property type="match status" value="1"/>
</dbReference>
<feature type="domain" description="AAA+ ATPase" evidence="6">
    <location>
        <begin position="281"/>
        <end position="418"/>
    </location>
</feature>
<evidence type="ECO:0000256" key="4">
    <source>
        <dbReference type="ARBA" id="ARBA00040480"/>
    </source>
</evidence>
<evidence type="ECO:0000256" key="5">
    <source>
        <dbReference type="SAM" id="MobiDB-lite"/>
    </source>
</evidence>
<gene>
    <name evidence="7" type="ORF">NX720_24300</name>
</gene>
<evidence type="ECO:0000256" key="1">
    <source>
        <dbReference type="ARBA" id="ARBA00022741"/>
    </source>
</evidence>
<dbReference type="SUPFAM" id="SSF52540">
    <property type="entry name" value="P-loop containing nucleoside triphosphate hydrolases"/>
    <property type="match status" value="1"/>
</dbReference>